<dbReference type="eggNOG" id="ENOG503320S">
    <property type="taxonomic scope" value="Bacteria"/>
</dbReference>
<dbReference type="InterPro" id="IPR005531">
    <property type="entry name" value="Asp23"/>
</dbReference>
<comment type="caution">
    <text evidence="2">The sequence shown here is derived from an EMBL/GenBank/DDBJ whole genome shotgun (WGS) entry which is preliminary data.</text>
</comment>
<evidence type="ECO:0000313" key="3">
    <source>
        <dbReference type="Proteomes" id="UP000005017"/>
    </source>
</evidence>
<keyword evidence="3" id="KW-1185">Reference proteome</keyword>
<accession>D2MPU2</accession>
<dbReference type="AlphaFoldDB" id="D2MPU2"/>
<evidence type="ECO:0008006" key="4">
    <source>
        <dbReference type="Google" id="ProtNLM"/>
    </source>
</evidence>
<proteinExistence type="inferred from homology"/>
<dbReference type="STRING" id="679192.HMPREF9013_0329"/>
<protein>
    <recommendedName>
        <fullName evidence="4">Asp23/Gls24 family envelope stress response protein</fullName>
    </recommendedName>
</protein>
<dbReference type="RefSeq" id="WP_006627405.1">
    <property type="nucleotide sequence ID" value="NZ_ADFR01000014.1"/>
</dbReference>
<organism evidence="2 3">
    <name type="scientific">Bulleidia extructa W1219</name>
    <dbReference type="NCBI Taxonomy" id="679192"/>
    <lineage>
        <taxon>Bacteria</taxon>
        <taxon>Bacillati</taxon>
        <taxon>Bacillota</taxon>
        <taxon>Erysipelotrichia</taxon>
        <taxon>Erysipelotrichales</taxon>
        <taxon>Erysipelotrichaceae</taxon>
        <taxon>Bulleidia</taxon>
    </lineage>
</organism>
<evidence type="ECO:0000256" key="1">
    <source>
        <dbReference type="ARBA" id="ARBA00005721"/>
    </source>
</evidence>
<gene>
    <name evidence="2" type="ORF">HMPREF9013_0329</name>
</gene>
<name>D2MPU2_9FIRM</name>
<dbReference type="Pfam" id="PF03780">
    <property type="entry name" value="Asp23"/>
    <property type="match status" value="1"/>
</dbReference>
<comment type="similarity">
    <text evidence="1">Belongs to the asp23 family.</text>
</comment>
<dbReference type="Proteomes" id="UP000005017">
    <property type="component" value="Unassembled WGS sequence"/>
</dbReference>
<sequence length="107" mass="12007">MAEYIVVEKNNELGRIAVNKSVITSIVELSIQEVENAIVIPSTRLKKTTTAKVEKGELSVYIEMNLKFGANVNATCELVQNKVYENLQFMTGLKPKEIMITVVNFEN</sequence>
<evidence type="ECO:0000313" key="2">
    <source>
        <dbReference type="EMBL" id="EFC05395.1"/>
    </source>
</evidence>
<dbReference type="OrthoDB" id="1768319at2"/>
<dbReference type="EMBL" id="ADFR01000014">
    <property type="protein sequence ID" value="EFC05395.1"/>
    <property type="molecule type" value="Genomic_DNA"/>
</dbReference>
<reference evidence="3" key="1">
    <citation type="submission" date="2009-12" db="EMBL/GenBank/DDBJ databases">
        <title>Sequence of Clostridiales genomosp. BVAB3 str. UPII9-5.</title>
        <authorList>
            <person name="Madupu R."/>
            <person name="Durkin A.S."/>
            <person name="Torralba M."/>
            <person name="Methe B."/>
            <person name="Sutton G.G."/>
            <person name="Strausberg R.L."/>
            <person name="Nelson K.E."/>
        </authorList>
    </citation>
    <scope>NUCLEOTIDE SEQUENCE [LARGE SCALE GENOMIC DNA]</scope>
    <source>
        <strain evidence="3">W1219</strain>
    </source>
</reference>